<accession>A0ABR4AEP1</accession>
<keyword evidence="3" id="KW-1185">Reference proteome</keyword>
<evidence type="ECO:0000313" key="2">
    <source>
        <dbReference type="EMBL" id="KAL2044292.1"/>
    </source>
</evidence>
<gene>
    <name evidence="2" type="ORF">N7G274_002997</name>
</gene>
<evidence type="ECO:0000256" key="1">
    <source>
        <dbReference type="SAM" id="MobiDB-lite"/>
    </source>
</evidence>
<organism evidence="2 3">
    <name type="scientific">Stereocaulon virgatum</name>
    <dbReference type="NCBI Taxonomy" id="373712"/>
    <lineage>
        <taxon>Eukaryota</taxon>
        <taxon>Fungi</taxon>
        <taxon>Dikarya</taxon>
        <taxon>Ascomycota</taxon>
        <taxon>Pezizomycotina</taxon>
        <taxon>Lecanoromycetes</taxon>
        <taxon>OSLEUM clade</taxon>
        <taxon>Lecanoromycetidae</taxon>
        <taxon>Lecanorales</taxon>
        <taxon>Lecanorineae</taxon>
        <taxon>Stereocaulaceae</taxon>
        <taxon>Stereocaulon</taxon>
    </lineage>
</organism>
<evidence type="ECO:0000313" key="3">
    <source>
        <dbReference type="Proteomes" id="UP001590950"/>
    </source>
</evidence>
<protein>
    <submittedName>
        <fullName evidence="2">Uncharacterized protein</fullName>
    </submittedName>
</protein>
<proteinExistence type="predicted"/>
<reference evidence="2 3" key="1">
    <citation type="submission" date="2024-09" db="EMBL/GenBank/DDBJ databases">
        <title>Rethinking Asexuality: The Enigmatic Case of Functional Sexual Genes in Lepraria (Stereocaulaceae).</title>
        <authorList>
            <person name="Doellman M."/>
            <person name="Sun Y."/>
            <person name="Barcenas-Pena A."/>
            <person name="Lumbsch H.T."/>
            <person name="Grewe F."/>
        </authorList>
    </citation>
    <scope>NUCLEOTIDE SEQUENCE [LARGE SCALE GENOMIC DNA]</scope>
    <source>
        <strain evidence="2 3">Mercado 3170</strain>
    </source>
</reference>
<dbReference type="Proteomes" id="UP001590950">
    <property type="component" value="Unassembled WGS sequence"/>
</dbReference>
<feature type="compositionally biased region" description="Polar residues" evidence="1">
    <location>
        <begin position="153"/>
        <end position="165"/>
    </location>
</feature>
<feature type="region of interest" description="Disordered" evidence="1">
    <location>
        <begin position="146"/>
        <end position="165"/>
    </location>
</feature>
<dbReference type="EMBL" id="JBEFKJ010000009">
    <property type="protein sequence ID" value="KAL2044292.1"/>
    <property type="molecule type" value="Genomic_DNA"/>
</dbReference>
<sequence length="165" mass="19009">MPGTRDWENSQNKSFPFIFISYHHHATMPTTKQNTDKIQSIDGRIHDFELAIDQLHRLEKEQRVCPYNFQHNINIVCLQTNHFHWCLAHGQHMSKVSTMCAKVHAPGGTDKYGWCRKFTYAPDCSIIEDHQTQLSRKLAALAERQEVEATSPEDGTSSVLRTCLQ</sequence>
<comment type="caution">
    <text evidence="2">The sequence shown here is derived from an EMBL/GenBank/DDBJ whole genome shotgun (WGS) entry which is preliminary data.</text>
</comment>
<name>A0ABR4AEP1_9LECA</name>